<name>A0A562E5B0_RHORH</name>
<dbReference type="Proteomes" id="UP000317573">
    <property type="component" value="Unassembled WGS sequence"/>
</dbReference>
<gene>
    <name evidence="6" type="ORF">L618_000200003670</name>
</gene>
<evidence type="ECO:0000256" key="1">
    <source>
        <dbReference type="ARBA" id="ARBA00022630"/>
    </source>
</evidence>
<evidence type="ECO:0000259" key="5">
    <source>
        <dbReference type="Pfam" id="PF00296"/>
    </source>
</evidence>
<dbReference type="GO" id="GO:0008726">
    <property type="term" value="F:alkanesulfonate monooxygenase activity"/>
    <property type="evidence" value="ECO:0007669"/>
    <property type="project" value="TreeGrafter"/>
</dbReference>
<feature type="domain" description="Luciferase-like" evidence="5">
    <location>
        <begin position="15"/>
        <end position="194"/>
    </location>
</feature>
<dbReference type="AlphaFoldDB" id="A0A562E5B0"/>
<keyword evidence="4" id="KW-0503">Monooxygenase</keyword>
<comment type="caution">
    <text evidence="6">The sequence shown here is derived from an EMBL/GenBank/DDBJ whole genome shotgun (WGS) entry which is preliminary data.</text>
</comment>
<dbReference type="RefSeq" id="WP_145691765.1">
    <property type="nucleotide sequence ID" value="NZ_VLJT01000017.1"/>
</dbReference>
<dbReference type="InterPro" id="IPR050172">
    <property type="entry name" value="SsuD_RutA_monooxygenase"/>
</dbReference>
<dbReference type="NCBIfam" id="TIGR03621">
    <property type="entry name" value="F420_MSMEG_2516"/>
    <property type="match status" value="1"/>
</dbReference>
<evidence type="ECO:0000256" key="2">
    <source>
        <dbReference type="ARBA" id="ARBA00022643"/>
    </source>
</evidence>
<dbReference type="PANTHER" id="PTHR42847:SF4">
    <property type="entry name" value="ALKANESULFONATE MONOOXYGENASE-RELATED"/>
    <property type="match status" value="1"/>
</dbReference>
<accession>A0A562E5B0</accession>
<sequence>MTEFRFSVNIFEVGSPDEFVRWCRAVEDAGFDAVYAADHLGVPAPFPVLVAAAGATERLRVGTMVLNAGFWNPTLLAREIATTDLLTGGRLEVGLGAGHMRWEFEAAGIEWERFDARAERLESTVQELQRSFTGSGFDEQAALREAFDLPVLRPVQRRGFGGYGPPLIVGGTGDRILSVAAAHADIVSVAGAVQLPGRPPGTFRIATATEADDRVAFARARAGDRVEDIEWHTLLQAVVETDDRAGTAAALAERFEHTIGADDLLDSPFVLIGTVDEMAGQILRSRERYGFTHFTVHAPYREIFGAVIGRVRALAGRPPEA</sequence>
<evidence type="ECO:0000313" key="6">
    <source>
        <dbReference type="EMBL" id="TWH17286.1"/>
    </source>
</evidence>
<keyword evidence="3" id="KW-0560">Oxidoreductase</keyword>
<dbReference type="EMBL" id="VLJT01000017">
    <property type="protein sequence ID" value="TWH17286.1"/>
    <property type="molecule type" value="Genomic_DNA"/>
</dbReference>
<dbReference type="PANTHER" id="PTHR42847">
    <property type="entry name" value="ALKANESULFONATE MONOOXYGENASE"/>
    <property type="match status" value="1"/>
</dbReference>
<dbReference type="SUPFAM" id="SSF51679">
    <property type="entry name" value="Bacterial luciferase-like"/>
    <property type="match status" value="1"/>
</dbReference>
<dbReference type="InterPro" id="IPR036661">
    <property type="entry name" value="Luciferase-like_sf"/>
</dbReference>
<keyword evidence="1" id="KW-0285">Flavoprotein</keyword>
<dbReference type="InterPro" id="IPR011251">
    <property type="entry name" value="Luciferase-like_dom"/>
</dbReference>
<keyword evidence="2" id="KW-0288">FMN</keyword>
<dbReference type="GO" id="GO:0046306">
    <property type="term" value="P:alkanesulfonate catabolic process"/>
    <property type="evidence" value="ECO:0007669"/>
    <property type="project" value="TreeGrafter"/>
</dbReference>
<protein>
    <submittedName>
        <fullName evidence="6">Putative F420-dependent oxidoreductase</fullName>
    </submittedName>
</protein>
<organism evidence="6 7">
    <name type="scientific">Rhodococcus rhodochrous J45</name>
    <dbReference type="NCBI Taxonomy" id="935266"/>
    <lineage>
        <taxon>Bacteria</taxon>
        <taxon>Bacillati</taxon>
        <taxon>Actinomycetota</taxon>
        <taxon>Actinomycetes</taxon>
        <taxon>Mycobacteriales</taxon>
        <taxon>Nocardiaceae</taxon>
        <taxon>Rhodococcus</taxon>
    </lineage>
</organism>
<dbReference type="Pfam" id="PF00296">
    <property type="entry name" value="Bac_luciferase"/>
    <property type="match status" value="1"/>
</dbReference>
<evidence type="ECO:0000256" key="4">
    <source>
        <dbReference type="ARBA" id="ARBA00023033"/>
    </source>
</evidence>
<evidence type="ECO:0000256" key="3">
    <source>
        <dbReference type="ARBA" id="ARBA00023002"/>
    </source>
</evidence>
<dbReference type="InterPro" id="IPR019923">
    <property type="entry name" value="Lucif-like_OxRdtase_MSMEG_2516"/>
</dbReference>
<reference evidence="6 7" key="1">
    <citation type="submission" date="2019-07" db="EMBL/GenBank/DDBJ databases">
        <title>Genome sequencing of lignin-degrading bacterial isolates.</title>
        <authorList>
            <person name="Gladden J."/>
        </authorList>
    </citation>
    <scope>NUCLEOTIDE SEQUENCE [LARGE SCALE GENOMIC DNA]</scope>
    <source>
        <strain evidence="6 7">J45</strain>
    </source>
</reference>
<proteinExistence type="predicted"/>
<evidence type="ECO:0000313" key="7">
    <source>
        <dbReference type="Proteomes" id="UP000317573"/>
    </source>
</evidence>
<dbReference type="Gene3D" id="3.20.20.30">
    <property type="entry name" value="Luciferase-like domain"/>
    <property type="match status" value="1"/>
</dbReference>